<reference evidence="1" key="1">
    <citation type="submission" date="2014-09" db="EMBL/GenBank/DDBJ databases">
        <authorList>
            <person name="Magalhaes I.L.F."/>
            <person name="Oliveira U."/>
            <person name="Santos F.R."/>
            <person name="Vidigal T.H.D.A."/>
            <person name="Brescovit A.D."/>
            <person name="Santos A.J."/>
        </authorList>
    </citation>
    <scope>NUCLEOTIDE SEQUENCE</scope>
    <source>
        <tissue evidence="1">Shoot tissue taken approximately 20 cm above the soil surface</tissue>
    </source>
</reference>
<name>A0A0A9FHJ3_ARUDO</name>
<sequence>MISSASFSSAFSPKR</sequence>
<organism evidence="1">
    <name type="scientific">Arundo donax</name>
    <name type="common">Giant reed</name>
    <name type="synonym">Donax arundinaceus</name>
    <dbReference type="NCBI Taxonomy" id="35708"/>
    <lineage>
        <taxon>Eukaryota</taxon>
        <taxon>Viridiplantae</taxon>
        <taxon>Streptophyta</taxon>
        <taxon>Embryophyta</taxon>
        <taxon>Tracheophyta</taxon>
        <taxon>Spermatophyta</taxon>
        <taxon>Magnoliopsida</taxon>
        <taxon>Liliopsida</taxon>
        <taxon>Poales</taxon>
        <taxon>Poaceae</taxon>
        <taxon>PACMAD clade</taxon>
        <taxon>Arundinoideae</taxon>
        <taxon>Arundineae</taxon>
        <taxon>Arundo</taxon>
    </lineage>
</organism>
<reference evidence="1" key="2">
    <citation type="journal article" date="2015" name="Data Brief">
        <title>Shoot transcriptome of the giant reed, Arundo donax.</title>
        <authorList>
            <person name="Barrero R.A."/>
            <person name="Guerrero F.D."/>
            <person name="Moolhuijzen P."/>
            <person name="Goolsby J.A."/>
            <person name="Tidwell J."/>
            <person name="Bellgard S.E."/>
            <person name="Bellgard M.I."/>
        </authorList>
    </citation>
    <scope>NUCLEOTIDE SEQUENCE</scope>
    <source>
        <tissue evidence="1">Shoot tissue taken approximately 20 cm above the soil surface</tissue>
    </source>
</reference>
<protein>
    <submittedName>
        <fullName evidence="1">Uncharacterized protein</fullName>
    </submittedName>
</protein>
<evidence type="ECO:0000313" key="1">
    <source>
        <dbReference type="EMBL" id="JAE11822.1"/>
    </source>
</evidence>
<accession>A0A0A9FHJ3</accession>
<dbReference type="EMBL" id="GBRH01186074">
    <property type="protein sequence ID" value="JAE11822.1"/>
    <property type="molecule type" value="Transcribed_RNA"/>
</dbReference>
<proteinExistence type="predicted"/>